<feature type="compositionally biased region" description="Polar residues" evidence="1">
    <location>
        <begin position="611"/>
        <end position="624"/>
    </location>
</feature>
<feature type="compositionally biased region" description="Basic and acidic residues" evidence="1">
    <location>
        <begin position="69"/>
        <end position="82"/>
    </location>
</feature>
<organism evidence="2 3">
    <name type="scientific">Ditylenchus dipsaci</name>
    <dbReference type="NCBI Taxonomy" id="166011"/>
    <lineage>
        <taxon>Eukaryota</taxon>
        <taxon>Metazoa</taxon>
        <taxon>Ecdysozoa</taxon>
        <taxon>Nematoda</taxon>
        <taxon>Chromadorea</taxon>
        <taxon>Rhabditida</taxon>
        <taxon>Tylenchina</taxon>
        <taxon>Tylenchomorpha</taxon>
        <taxon>Sphaerularioidea</taxon>
        <taxon>Anguinidae</taxon>
        <taxon>Anguininae</taxon>
        <taxon>Ditylenchus</taxon>
    </lineage>
</organism>
<keyword evidence="2" id="KW-1185">Reference proteome</keyword>
<evidence type="ECO:0000313" key="2">
    <source>
        <dbReference type="Proteomes" id="UP000887574"/>
    </source>
</evidence>
<feature type="region of interest" description="Disordered" evidence="1">
    <location>
        <begin position="237"/>
        <end position="304"/>
    </location>
</feature>
<evidence type="ECO:0000313" key="3">
    <source>
        <dbReference type="WBParaSite" id="jg26576"/>
    </source>
</evidence>
<feature type="region of interest" description="Disordered" evidence="1">
    <location>
        <begin position="589"/>
        <end position="624"/>
    </location>
</feature>
<feature type="region of interest" description="Disordered" evidence="1">
    <location>
        <begin position="69"/>
        <end position="220"/>
    </location>
</feature>
<dbReference type="AlphaFoldDB" id="A0A915E7I0"/>
<sequence>MSTNVNKYTYITRGVIDFLFSTGQRHRIFGTSTSVYLYYFLMKEPYSMRSKSPVKQLSNVAEHEFEHHWSGRFGQKDKRPKEYAGGSKYQSGPHVHRHHNPRNRSPKHSGVPQRPPELAGHYGTAPSHYFTTDYKSPLQPYDEPYQRMQSYGGTMDHGPIPHSLHSPQSVRSTLPPFHSLAIKDSQQQHGSSSNGMLSPPRDQTNGVWPPPGHGLSNYGRNSSAEYLNTWNTTHSGPGSITAATTENAGLPSSNNYEPQQLNGTLLSTGTRPRSTSPRKAVKQVEDDQDLRKYRSRSPAKKKSSSRSITKTFDYLHAQCKMEGVQLLLWLRTHVSWSANTSCHMPTSLNEYTIIVSGMKHPPQTVQFQWFLECTIPCPMLKDITEDALETCMRLCKRFSAKGLEFRCAKFIQDHVAAVQPMMALCWLNWVFKHRFDRNTHDACLPVVARLPLTTLESHRQMMPEKILVDLLAMKLRTCYQQTVRVFHTIHHMDHFFVDMDRCPRCGRQREHGKVRIQANPCHKLIGCDRCLQELGCEIERKSQGEYQAFHQCEHGLWAFNEKTEDCQCQTPIHKANYLQAHTAHVVESSASDATTIRTTPSTTVPNPVHIHSSSQSLDKNANNS</sequence>
<feature type="compositionally biased region" description="Polar residues" evidence="1">
    <location>
        <begin position="184"/>
        <end position="206"/>
    </location>
</feature>
<feature type="compositionally biased region" description="Basic residues" evidence="1">
    <location>
        <begin position="94"/>
        <end position="107"/>
    </location>
</feature>
<dbReference type="WBParaSite" id="jg26576">
    <property type="protein sequence ID" value="jg26576"/>
    <property type="gene ID" value="jg26576"/>
</dbReference>
<name>A0A915E7I0_9BILA</name>
<dbReference type="Proteomes" id="UP000887574">
    <property type="component" value="Unplaced"/>
</dbReference>
<evidence type="ECO:0000256" key="1">
    <source>
        <dbReference type="SAM" id="MobiDB-lite"/>
    </source>
</evidence>
<protein>
    <submittedName>
        <fullName evidence="3">Uncharacterized protein</fullName>
    </submittedName>
</protein>
<feature type="compositionally biased region" description="Basic residues" evidence="1">
    <location>
        <begin position="293"/>
        <end position="304"/>
    </location>
</feature>
<accession>A0A915E7I0</accession>
<feature type="compositionally biased region" description="Basic and acidic residues" evidence="1">
    <location>
        <begin position="282"/>
        <end position="292"/>
    </location>
</feature>
<reference evidence="3" key="1">
    <citation type="submission" date="2022-11" db="UniProtKB">
        <authorList>
            <consortium name="WormBaseParasite"/>
        </authorList>
    </citation>
    <scope>IDENTIFICATION</scope>
</reference>
<proteinExistence type="predicted"/>
<feature type="compositionally biased region" description="Low complexity" evidence="1">
    <location>
        <begin position="594"/>
        <end position="603"/>
    </location>
</feature>
<feature type="compositionally biased region" description="Polar residues" evidence="1">
    <location>
        <begin position="237"/>
        <end position="277"/>
    </location>
</feature>